<evidence type="ECO:0000256" key="7">
    <source>
        <dbReference type="RuleBase" id="RU364133"/>
    </source>
</evidence>
<dbReference type="GO" id="GO:0046872">
    <property type="term" value="F:metal ion binding"/>
    <property type="evidence" value="ECO:0007669"/>
    <property type="project" value="UniProtKB-KW"/>
</dbReference>
<accession>A0A9P8TL18</accession>
<dbReference type="GO" id="GO:0005737">
    <property type="term" value="C:cytoplasm"/>
    <property type="evidence" value="ECO:0007669"/>
    <property type="project" value="UniProtKB-SubCell"/>
</dbReference>
<dbReference type="SFLD" id="SFLDS00032">
    <property type="entry name" value="Radical_SAM_3-amino-3-carboxyp"/>
    <property type="match status" value="1"/>
</dbReference>
<evidence type="ECO:0000256" key="5">
    <source>
        <dbReference type="ARBA" id="ARBA00023004"/>
    </source>
</evidence>
<dbReference type="InterPro" id="IPR016435">
    <property type="entry name" value="DPH1/DPH2"/>
</dbReference>
<sequence length="648" mass="72734">MDVSKRKSADEQAAQYTNTATPRESLLIMSDSVVAPVLSSTQDESDLFQKYAKHDQDRTYLNPHYSTEYLTDPSSLITDIKRYYSLDKLAAHLNDKGYSRVTLQFPDSLVADSPIVAELLERALTSKENLHTSDHTQAKNVEGSCKKSCDTCSCSEEDKLEKLIKKEAKGQKVWILADTAYSSCCIDSVAAEHVHADVVVHFGDACINSIDKLPAVYVFGEPVLDIDDVIEKFHETYGEDKLQSIVLMADATHSRYLRELWERLSGEYENLGYLDINIDKATNNATIIDHQSETNSEMINAEVQISNRQLVTQSFDLKQLESSDELQSNSTHLFHITKPEAPHLLYLTAKFSTVSLYDPSEKSTSQGPFPSLSKRYRFMHMARTVGTIGILVNTLSLSQTTKMINLLSKQIKEYGKKPHFFVVGKPNVAKLANFESVECWCVVGCAQGGIILDETNEFYRPIITPFELGCALGEGWTGGWEVEFKKYLEQYGDDEDPEEVPKNGDLKQDEQQKEEQEEKEEEQEEEEYSEDEAPEFDPVTGKYVSAVTSKPLRQLHHLTIEASPEPEENSTQSSDSNALVKKLSSVVAIRTTVSTSAQYLQTREWTGLGSDYKNDESYDEEGALVEEGLESGVARGYGFDVSDMKTKN</sequence>
<dbReference type="Proteomes" id="UP000774326">
    <property type="component" value="Unassembled WGS sequence"/>
</dbReference>
<evidence type="ECO:0000256" key="3">
    <source>
        <dbReference type="ARBA" id="ARBA00006179"/>
    </source>
</evidence>
<organism evidence="9 10">
    <name type="scientific">Wickerhamomyces pijperi</name>
    <name type="common">Yeast</name>
    <name type="synonym">Pichia pijperi</name>
    <dbReference type="NCBI Taxonomy" id="599730"/>
    <lineage>
        <taxon>Eukaryota</taxon>
        <taxon>Fungi</taxon>
        <taxon>Dikarya</taxon>
        <taxon>Ascomycota</taxon>
        <taxon>Saccharomycotina</taxon>
        <taxon>Saccharomycetes</taxon>
        <taxon>Phaffomycetales</taxon>
        <taxon>Wickerhamomycetaceae</taxon>
        <taxon>Wickerhamomyces</taxon>
    </lineage>
</organism>
<comment type="similarity">
    <text evidence="3 7">Belongs to the DPH1/DPH2 family. DPH2 subfamily.</text>
</comment>
<dbReference type="InterPro" id="IPR042263">
    <property type="entry name" value="DPH1/DPH2_1"/>
</dbReference>
<comment type="caution">
    <text evidence="9">The sequence shown here is derived from an EMBL/GenBank/DDBJ whole genome shotgun (WGS) entry which is preliminary data.</text>
</comment>
<proteinExistence type="inferred from homology"/>
<evidence type="ECO:0000313" key="10">
    <source>
        <dbReference type="Proteomes" id="UP000774326"/>
    </source>
</evidence>
<evidence type="ECO:0000256" key="4">
    <source>
        <dbReference type="ARBA" id="ARBA00022723"/>
    </source>
</evidence>
<feature type="region of interest" description="Disordered" evidence="8">
    <location>
        <begin position="493"/>
        <end position="538"/>
    </location>
</feature>
<dbReference type="SFLD" id="SFLDG01121">
    <property type="entry name" value="Diphthamide_biosynthesis"/>
    <property type="match status" value="1"/>
</dbReference>
<protein>
    <recommendedName>
        <fullName evidence="7">2-(3-amino-3-carboxypropyl)histidine synthase subunit 2</fullName>
    </recommendedName>
</protein>
<dbReference type="InterPro" id="IPR042265">
    <property type="entry name" value="DPH1/DPH2_3"/>
</dbReference>
<dbReference type="GO" id="GO:0051536">
    <property type="term" value="F:iron-sulfur cluster binding"/>
    <property type="evidence" value="ECO:0007669"/>
    <property type="project" value="UniProtKB-KW"/>
</dbReference>
<dbReference type="AlphaFoldDB" id="A0A9P8TL18"/>
<feature type="compositionally biased region" description="Basic and acidic residues" evidence="8">
    <location>
        <begin position="499"/>
        <end position="516"/>
    </location>
</feature>
<dbReference type="FunFam" id="3.40.50.11860:FF:000001">
    <property type="entry name" value="2-(3-amino-3-carboxypropyl)histidine synthase subunit 2"/>
    <property type="match status" value="1"/>
</dbReference>
<dbReference type="PANTHER" id="PTHR10762:SF2">
    <property type="entry name" value="2-(3-AMINO-3-CARBOXYPROPYL)HISTIDINE SYNTHASE SUBUNIT 2"/>
    <property type="match status" value="1"/>
</dbReference>
<dbReference type="NCBIfam" id="TIGR00322">
    <property type="entry name" value="diphth2_R"/>
    <property type="match status" value="1"/>
</dbReference>
<gene>
    <name evidence="9" type="ORF">WICPIJ_006363</name>
</gene>
<comment type="pathway">
    <text evidence="2 7">Protein modification; peptidyl-diphthamide biosynthesis.</text>
</comment>
<dbReference type="GO" id="GO:0017183">
    <property type="term" value="P:protein histidyl modification to diphthamide"/>
    <property type="evidence" value="ECO:0007669"/>
    <property type="project" value="InterPro"/>
</dbReference>
<dbReference type="OrthoDB" id="449241at2759"/>
<evidence type="ECO:0000256" key="8">
    <source>
        <dbReference type="SAM" id="MobiDB-lite"/>
    </source>
</evidence>
<evidence type="ECO:0000256" key="6">
    <source>
        <dbReference type="ARBA" id="ARBA00023014"/>
    </source>
</evidence>
<reference evidence="9" key="2">
    <citation type="submission" date="2021-01" db="EMBL/GenBank/DDBJ databases">
        <authorList>
            <person name="Schikora-Tamarit M.A."/>
        </authorList>
    </citation>
    <scope>NUCLEOTIDE SEQUENCE</scope>
    <source>
        <strain evidence="9">CBS2887</strain>
    </source>
</reference>
<evidence type="ECO:0000313" key="9">
    <source>
        <dbReference type="EMBL" id="KAH3682669.1"/>
    </source>
</evidence>
<keyword evidence="10" id="KW-1185">Reference proteome</keyword>
<dbReference type="Gene3D" id="3.40.50.11840">
    <property type="entry name" value="Diphthamide synthesis DPH1/DPH2 domain 1"/>
    <property type="match status" value="1"/>
</dbReference>
<dbReference type="InterPro" id="IPR010014">
    <property type="entry name" value="DHP2"/>
</dbReference>
<comment type="cofactor">
    <cofactor evidence="1">
        <name>[4Fe-4S] cluster</name>
        <dbReference type="ChEBI" id="CHEBI:49883"/>
    </cofactor>
</comment>
<keyword evidence="7" id="KW-0963">Cytoplasm</keyword>
<keyword evidence="6 7" id="KW-0411">Iron-sulfur</keyword>
<dbReference type="Pfam" id="PF01866">
    <property type="entry name" value="Diphthamide_syn"/>
    <property type="match status" value="1"/>
</dbReference>
<keyword evidence="5 7" id="KW-0408">Iron</keyword>
<name>A0A9P8TL18_WICPI</name>
<dbReference type="SFLD" id="SFLDF00408">
    <property type="entry name" value="Diphthamide_biosynthesis_famil"/>
    <property type="match status" value="1"/>
</dbReference>
<dbReference type="EMBL" id="JAEUBG010003513">
    <property type="protein sequence ID" value="KAH3682669.1"/>
    <property type="molecule type" value="Genomic_DNA"/>
</dbReference>
<feature type="compositionally biased region" description="Acidic residues" evidence="8">
    <location>
        <begin position="517"/>
        <end position="535"/>
    </location>
</feature>
<dbReference type="NCBIfam" id="TIGR00272">
    <property type="entry name" value="DPH2"/>
    <property type="match status" value="1"/>
</dbReference>
<dbReference type="GO" id="GO:0090560">
    <property type="term" value="F:2-(3-amino-3-carboxypropyl)histidine synthase activity"/>
    <property type="evidence" value="ECO:0007669"/>
    <property type="project" value="InterPro"/>
</dbReference>
<dbReference type="PANTHER" id="PTHR10762">
    <property type="entry name" value="DIPHTHAMIDE BIOSYNTHESIS PROTEIN"/>
    <property type="match status" value="1"/>
</dbReference>
<comment type="function">
    <text evidence="7">Required for the first step of diphthamide biosynthesis, a post-translational modification of histidine which occurs in elongation factor 2. DPH1 and DPH2 transfer a 3-amino-3-carboxypropyl (ACP) group from S-adenosyl-L-methionine (SAM) to a histidine residue, the reaction is assisted by a reduction system comprising DPH3 and a NADH-dependent reductase. Facilitates the reduction of the catalytic iron-sulfur cluster found in the DPH1 subunit.</text>
</comment>
<dbReference type="Gene3D" id="3.40.50.11860">
    <property type="entry name" value="Diphthamide synthesis DPH1/DPH2 domain 3"/>
    <property type="match status" value="1"/>
</dbReference>
<evidence type="ECO:0000256" key="1">
    <source>
        <dbReference type="ARBA" id="ARBA00001966"/>
    </source>
</evidence>
<comment type="subcellular location">
    <subcellularLocation>
        <location evidence="7">Cytoplasm</location>
    </subcellularLocation>
</comment>
<evidence type="ECO:0000256" key="2">
    <source>
        <dbReference type="ARBA" id="ARBA00005156"/>
    </source>
</evidence>
<keyword evidence="4 7" id="KW-0479">Metal-binding</keyword>
<reference evidence="9" key="1">
    <citation type="journal article" date="2021" name="Open Biol.">
        <title>Shared evolutionary footprints suggest mitochondrial oxidative damage underlies multiple complex I losses in fungi.</title>
        <authorList>
            <person name="Schikora-Tamarit M.A."/>
            <person name="Marcet-Houben M."/>
            <person name="Nosek J."/>
            <person name="Gabaldon T."/>
        </authorList>
    </citation>
    <scope>NUCLEOTIDE SEQUENCE</scope>
    <source>
        <strain evidence="9">CBS2887</strain>
    </source>
</reference>